<sequence length="203" mass="23277">MPTQDFSRVIVEFRFGEHEARATRELAREIWFAVRCRIAPIGVTIAGAEFTPAKNLLITISPPAAVDRFMQTDCQHDLRRYLIGALQLPPASYIWIYIDRPWPRVIIHNVPIQPTFHSEEEALEDLMTELMISNPVIQETPPQVLIRARLMQPFNEALVARGEGSLCIALHHAEHVQRLVRNGAFINGSRHRVSIRAKQFSRR</sequence>
<evidence type="ECO:0000313" key="1">
    <source>
        <dbReference type="EMBL" id="PPQ74874.1"/>
    </source>
</evidence>
<dbReference type="InParanoid" id="A0A409W8P6"/>
<comment type="caution">
    <text evidence="1">The sequence shown here is derived from an EMBL/GenBank/DDBJ whole genome shotgun (WGS) entry which is preliminary data.</text>
</comment>
<gene>
    <name evidence="1" type="ORF">CVT26_011471</name>
</gene>
<proteinExistence type="predicted"/>
<accession>A0A409W8P6</accession>
<reference evidence="1 2" key="1">
    <citation type="journal article" date="2018" name="Evol. Lett.">
        <title>Horizontal gene cluster transfer increased hallucinogenic mushroom diversity.</title>
        <authorList>
            <person name="Reynolds H.T."/>
            <person name="Vijayakumar V."/>
            <person name="Gluck-Thaler E."/>
            <person name="Korotkin H.B."/>
            <person name="Matheny P.B."/>
            <person name="Slot J.C."/>
        </authorList>
    </citation>
    <scope>NUCLEOTIDE SEQUENCE [LARGE SCALE GENOMIC DNA]</scope>
    <source>
        <strain evidence="1 2">SRW20</strain>
    </source>
</reference>
<protein>
    <submittedName>
        <fullName evidence="1">Uncharacterized protein</fullName>
    </submittedName>
</protein>
<organism evidence="1 2">
    <name type="scientific">Gymnopilus dilepis</name>
    <dbReference type="NCBI Taxonomy" id="231916"/>
    <lineage>
        <taxon>Eukaryota</taxon>
        <taxon>Fungi</taxon>
        <taxon>Dikarya</taxon>
        <taxon>Basidiomycota</taxon>
        <taxon>Agaricomycotina</taxon>
        <taxon>Agaricomycetes</taxon>
        <taxon>Agaricomycetidae</taxon>
        <taxon>Agaricales</taxon>
        <taxon>Agaricineae</taxon>
        <taxon>Hymenogastraceae</taxon>
        <taxon>Gymnopilus</taxon>
    </lineage>
</organism>
<dbReference type="EMBL" id="NHYE01005306">
    <property type="protein sequence ID" value="PPQ74874.1"/>
    <property type="molecule type" value="Genomic_DNA"/>
</dbReference>
<keyword evidence="2" id="KW-1185">Reference proteome</keyword>
<dbReference type="Proteomes" id="UP000284706">
    <property type="component" value="Unassembled WGS sequence"/>
</dbReference>
<evidence type="ECO:0000313" key="2">
    <source>
        <dbReference type="Proteomes" id="UP000284706"/>
    </source>
</evidence>
<dbReference type="OrthoDB" id="3016333at2759"/>
<name>A0A409W8P6_9AGAR</name>
<dbReference type="AlphaFoldDB" id="A0A409W8P6"/>